<dbReference type="EMBL" id="BMMQ01000011">
    <property type="protein sequence ID" value="GGO66944.1"/>
    <property type="molecule type" value="Genomic_DNA"/>
</dbReference>
<name>A0ABQ2N4P4_9MICO</name>
<keyword evidence="2" id="KW-1185">Reference proteome</keyword>
<protein>
    <submittedName>
        <fullName evidence="1">Uncharacterized protein</fullName>
    </submittedName>
</protein>
<reference evidence="2" key="1">
    <citation type="journal article" date="2019" name="Int. J. Syst. Evol. Microbiol.">
        <title>The Global Catalogue of Microorganisms (GCM) 10K type strain sequencing project: providing services to taxonomists for standard genome sequencing and annotation.</title>
        <authorList>
            <consortium name="The Broad Institute Genomics Platform"/>
            <consortium name="The Broad Institute Genome Sequencing Center for Infectious Disease"/>
            <person name="Wu L."/>
            <person name="Ma J."/>
        </authorList>
    </citation>
    <scope>NUCLEOTIDE SEQUENCE [LARGE SCALE GENOMIC DNA]</scope>
    <source>
        <strain evidence="2">CGMCC 4.7181</strain>
    </source>
</reference>
<comment type="caution">
    <text evidence="1">The sequence shown here is derived from an EMBL/GenBank/DDBJ whole genome shotgun (WGS) entry which is preliminary data.</text>
</comment>
<proteinExistence type="predicted"/>
<sequence length="94" mass="10850">MGEQDIFLAWNTRIGYNSISNTLSEAFATNHSLKARREGIYVARLHDDAVPFVVDPLQGSAFSRYHRYFSASKVLKHVLAKRLWSYRILYADVE</sequence>
<dbReference type="Proteomes" id="UP000638043">
    <property type="component" value="Unassembled WGS sequence"/>
</dbReference>
<organism evidence="1 2">
    <name type="scientific">Microbacterium nanhaiense</name>
    <dbReference type="NCBI Taxonomy" id="1301026"/>
    <lineage>
        <taxon>Bacteria</taxon>
        <taxon>Bacillati</taxon>
        <taxon>Actinomycetota</taxon>
        <taxon>Actinomycetes</taxon>
        <taxon>Micrococcales</taxon>
        <taxon>Microbacteriaceae</taxon>
        <taxon>Microbacterium</taxon>
    </lineage>
</organism>
<accession>A0ABQ2N4P4</accession>
<evidence type="ECO:0000313" key="1">
    <source>
        <dbReference type="EMBL" id="GGO66944.1"/>
    </source>
</evidence>
<gene>
    <name evidence="1" type="ORF">GCM10010910_27580</name>
</gene>
<evidence type="ECO:0000313" key="2">
    <source>
        <dbReference type="Proteomes" id="UP000638043"/>
    </source>
</evidence>